<evidence type="ECO:0000313" key="2">
    <source>
        <dbReference type="EMBL" id="USG60959.1"/>
    </source>
</evidence>
<gene>
    <name evidence="2" type="ORF">NBZ79_17515</name>
</gene>
<evidence type="ECO:0000256" key="1">
    <source>
        <dbReference type="SAM" id="SignalP"/>
    </source>
</evidence>
<accession>A0ABY4W274</accession>
<dbReference type="PROSITE" id="PS51257">
    <property type="entry name" value="PROKAR_LIPOPROTEIN"/>
    <property type="match status" value="1"/>
</dbReference>
<dbReference type="RefSeq" id="WP_251933917.1">
    <property type="nucleotide sequence ID" value="NZ_CP098747.1"/>
</dbReference>
<proteinExistence type="predicted"/>
<evidence type="ECO:0000313" key="3">
    <source>
        <dbReference type="Proteomes" id="UP001056291"/>
    </source>
</evidence>
<evidence type="ECO:0008006" key="4">
    <source>
        <dbReference type="Google" id="ProtNLM"/>
    </source>
</evidence>
<sequence>MKSTLVSLFFLFVLTACATPKLDGNFKYAADNPKGMIAVLDYRVTQKAQVTIRRIEINKSRILGKAYVLGRRGTVSTPAYHLMEIPAGTYVVVAITTSSRIGYTRYVKNRCYTPALEIFEVQPGTVNSVEIGKLAAGKNVKSPDLEKILRPYPGITAPIRQAKLRGYASVKGISCKSLMRDDVDVKILVNQPKKLTIADMGNQQRTHN</sequence>
<feature type="signal peptide" evidence="1">
    <location>
        <begin position="1"/>
        <end position="18"/>
    </location>
</feature>
<dbReference type="Proteomes" id="UP001056291">
    <property type="component" value="Chromosome"/>
</dbReference>
<protein>
    <recommendedName>
        <fullName evidence="4">DUF2846 domain-containing protein</fullName>
    </recommendedName>
</protein>
<keyword evidence="1" id="KW-0732">Signal</keyword>
<feature type="chain" id="PRO_5045071203" description="DUF2846 domain-containing protein" evidence="1">
    <location>
        <begin position="19"/>
        <end position="208"/>
    </location>
</feature>
<name>A0ABY4W274_9PROT</name>
<organism evidence="2 3">
    <name type="scientific">Sneathiella marina</name>
    <dbReference type="NCBI Taxonomy" id="2950108"/>
    <lineage>
        <taxon>Bacteria</taxon>
        <taxon>Pseudomonadati</taxon>
        <taxon>Pseudomonadota</taxon>
        <taxon>Alphaproteobacteria</taxon>
        <taxon>Sneathiellales</taxon>
        <taxon>Sneathiellaceae</taxon>
        <taxon>Sneathiella</taxon>
    </lineage>
</organism>
<keyword evidence="3" id="KW-1185">Reference proteome</keyword>
<reference evidence="2" key="1">
    <citation type="submission" date="2022-06" db="EMBL/GenBank/DDBJ databases">
        <title>Sneathiella actinostolidae sp. nov., isolated from a sea anemonein the Western Pacific Ocean.</title>
        <authorList>
            <person name="Wei M.J."/>
        </authorList>
    </citation>
    <scope>NUCLEOTIDE SEQUENCE</scope>
    <source>
        <strain evidence="2">PHK-P5</strain>
    </source>
</reference>
<dbReference type="EMBL" id="CP098747">
    <property type="protein sequence ID" value="USG60959.1"/>
    <property type="molecule type" value="Genomic_DNA"/>
</dbReference>